<dbReference type="OrthoDB" id="6179at2"/>
<gene>
    <name evidence="2" type="ORF">BN1356_01986</name>
</gene>
<dbReference type="SUPFAM" id="SSF52540">
    <property type="entry name" value="P-loop containing nucleoside triphosphate hydrolases"/>
    <property type="match status" value="1"/>
</dbReference>
<keyword evidence="3" id="KW-1185">Reference proteome</keyword>
<keyword evidence="1" id="KW-0547">Nucleotide-binding</keyword>
<name>A0A0E4H698_9STRE</name>
<dbReference type="InterPro" id="IPR027417">
    <property type="entry name" value="P-loop_NTPase"/>
</dbReference>
<dbReference type="PANTHER" id="PTHR40453">
    <property type="entry name" value="PROTEIN YOEF"/>
    <property type="match status" value="1"/>
</dbReference>
<reference evidence="3" key="1">
    <citation type="submission" date="2015-03" db="EMBL/GenBank/DDBJ databases">
        <authorList>
            <person name="Urmite Genomes"/>
        </authorList>
    </citation>
    <scope>NUCLEOTIDE SEQUENCE [LARGE SCALE GENOMIC DNA]</scope>
    <source>
        <strain evidence="3">FF10</strain>
    </source>
</reference>
<dbReference type="PANTHER" id="PTHR40453:SF1">
    <property type="entry name" value="PROTEIN YOEF"/>
    <property type="match status" value="1"/>
</dbReference>
<dbReference type="GO" id="GO:0005524">
    <property type="term" value="F:ATP binding"/>
    <property type="evidence" value="ECO:0007669"/>
    <property type="project" value="UniProtKB-UniRule"/>
</dbReference>
<protein>
    <submittedName>
        <fullName evidence="2">Propanediol utilization protein</fullName>
    </submittedName>
</protein>
<dbReference type="RefSeq" id="WP_093651172.1">
    <property type="nucleotide sequence ID" value="NZ_CTEN01000004.1"/>
</dbReference>
<evidence type="ECO:0000256" key="1">
    <source>
        <dbReference type="PIRNR" id="PIRNR036409"/>
    </source>
</evidence>
<sequence length="155" mass="17187">MKKIMFVGSVGVGKTTLTQRLKGIDVSYFKTQAVEFYDSIIDTPGEFLQHRRFYNALTVTAAEADVIGLLVEATNRMQTFPQGFSTLFNKPVIGVITKVDLIDDRESLENARKQLILAGASQIFEVSLTEQTGVEEIKTFLSIDCDVVKEEVDGS</sequence>
<dbReference type="EMBL" id="CTEN01000004">
    <property type="protein sequence ID" value="CQR25644.1"/>
    <property type="molecule type" value="Genomic_DNA"/>
</dbReference>
<evidence type="ECO:0000313" key="3">
    <source>
        <dbReference type="Proteomes" id="UP000198604"/>
    </source>
</evidence>
<dbReference type="Gene3D" id="3.40.50.300">
    <property type="entry name" value="P-loop containing nucleotide triphosphate hydrolases"/>
    <property type="match status" value="1"/>
</dbReference>
<dbReference type="Proteomes" id="UP000198604">
    <property type="component" value="Unassembled WGS sequence"/>
</dbReference>
<proteinExistence type="inferred from homology"/>
<dbReference type="NCBIfam" id="TIGR02528">
    <property type="entry name" value="EutP"/>
    <property type="match status" value="1"/>
</dbReference>
<accession>A0A0E4H698</accession>
<dbReference type="PIRSF" id="PIRSF036409">
    <property type="entry name" value="EutP_PduV"/>
    <property type="match status" value="1"/>
</dbReference>
<dbReference type="InterPro" id="IPR012381">
    <property type="entry name" value="EutP_PduV"/>
</dbReference>
<dbReference type="AlphaFoldDB" id="A0A0E4H698"/>
<comment type="similarity">
    <text evidence="1">Belongs to the EutP/PduV family.</text>
</comment>
<dbReference type="STRING" id="1608583.BN1356_01986"/>
<dbReference type="CDD" id="cd00882">
    <property type="entry name" value="Ras_like_GTPase"/>
    <property type="match status" value="1"/>
</dbReference>
<dbReference type="Pfam" id="PF10662">
    <property type="entry name" value="PduV-EutP"/>
    <property type="match status" value="1"/>
</dbReference>
<organism evidence="2 3">
    <name type="scientific">Streptococcus varani</name>
    <dbReference type="NCBI Taxonomy" id="1608583"/>
    <lineage>
        <taxon>Bacteria</taxon>
        <taxon>Bacillati</taxon>
        <taxon>Bacillota</taxon>
        <taxon>Bacilli</taxon>
        <taxon>Lactobacillales</taxon>
        <taxon>Streptococcaceae</taxon>
        <taxon>Streptococcus</taxon>
    </lineage>
</organism>
<evidence type="ECO:0000313" key="2">
    <source>
        <dbReference type="EMBL" id="CQR25644.1"/>
    </source>
</evidence>
<dbReference type="GO" id="GO:0006576">
    <property type="term" value="P:biogenic amine metabolic process"/>
    <property type="evidence" value="ECO:0007669"/>
    <property type="project" value="InterPro"/>
</dbReference>